<dbReference type="InterPro" id="IPR039425">
    <property type="entry name" value="RNA_pol_sigma-70-like"/>
</dbReference>
<keyword evidence="3" id="KW-0731">Sigma factor</keyword>
<dbReference type="SUPFAM" id="SSF88946">
    <property type="entry name" value="Sigma2 domain of RNA polymerase sigma factors"/>
    <property type="match status" value="1"/>
</dbReference>
<accession>A0A645H092</accession>
<dbReference type="SUPFAM" id="SSF88659">
    <property type="entry name" value="Sigma3 and sigma4 domains of RNA polymerase sigma factors"/>
    <property type="match status" value="1"/>
</dbReference>
<dbReference type="NCBIfam" id="TIGR02985">
    <property type="entry name" value="Sig70_bacteroi1"/>
    <property type="match status" value="1"/>
</dbReference>
<gene>
    <name evidence="7" type="primary">sigL_8</name>
    <name evidence="7" type="ORF">SDC9_179371</name>
</gene>
<dbReference type="AlphaFoldDB" id="A0A645H092"/>
<sequence>MPRTHFNKRAFELLFETHFEDLMAFVYGYVRSQEVSRDIVHDAFVALWRRREVLDTRLSPKAYLYKLSRNMSLNYIRHQRVILTNEQSIITHEKDMRQEMDDYDRSYELLAKCVNKLPEKQRVVVKMCFVEGKMYKEIAVDLGISVNTVKTHLKRAIQSLRSELQ</sequence>
<evidence type="ECO:0000259" key="6">
    <source>
        <dbReference type="Pfam" id="PF08281"/>
    </source>
</evidence>
<comment type="similarity">
    <text evidence="1">Belongs to the sigma-70 factor family. ECF subfamily.</text>
</comment>
<dbReference type="Gene3D" id="1.10.1740.10">
    <property type="match status" value="1"/>
</dbReference>
<dbReference type="PANTHER" id="PTHR43133:SF46">
    <property type="entry name" value="RNA POLYMERASE SIGMA-70 FACTOR ECF SUBFAMILY"/>
    <property type="match status" value="1"/>
</dbReference>
<evidence type="ECO:0000256" key="3">
    <source>
        <dbReference type="ARBA" id="ARBA00023082"/>
    </source>
</evidence>
<dbReference type="InterPro" id="IPR013325">
    <property type="entry name" value="RNA_pol_sigma_r2"/>
</dbReference>
<dbReference type="Pfam" id="PF04542">
    <property type="entry name" value="Sigma70_r2"/>
    <property type="match status" value="1"/>
</dbReference>
<dbReference type="Pfam" id="PF08281">
    <property type="entry name" value="Sigma70_r4_2"/>
    <property type="match status" value="1"/>
</dbReference>
<dbReference type="CDD" id="cd06171">
    <property type="entry name" value="Sigma70_r4"/>
    <property type="match status" value="1"/>
</dbReference>
<feature type="domain" description="RNA polymerase sigma-70 region 2" evidence="5">
    <location>
        <begin position="14"/>
        <end position="80"/>
    </location>
</feature>
<dbReference type="GO" id="GO:0006352">
    <property type="term" value="P:DNA-templated transcription initiation"/>
    <property type="evidence" value="ECO:0007669"/>
    <property type="project" value="InterPro"/>
</dbReference>
<dbReference type="GO" id="GO:0003677">
    <property type="term" value="F:DNA binding"/>
    <property type="evidence" value="ECO:0007669"/>
    <property type="project" value="InterPro"/>
</dbReference>
<evidence type="ECO:0000256" key="4">
    <source>
        <dbReference type="ARBA" id="ARBA00023163"/>
    </source>
</evidence>
<evidence type="ECO:0000256" key="1">
    <source>
        <dbReference type="ARBA" id="ARBA00010641"/>
    </source>
</evidence>
<reference evidence="7" key="1">
    <citation type="submission" date="2019-08" db="EMBL/GenBank/DDBJ databases">
        <authorList>
            <person name="Kucharzyk K."/>
            <person name="Murdoch R.W."/>
            <person name="Higgins S."/>
            <person name="Loffler F."/>
        </authorList>
    </citation>
    <scope>NUCLEOTIDE SEQUENCE</scope>
</reference>
<dbReference type="GO" id="GO:0016987">
    <property type="term" value="F:sigma factor activity"/>
    <property type="evidence" value="ECO:0007669"/>
    <property type="project" value="UniProtKB-KW"/>
</dbReference>
<keyword evidence="2" id="KW-0805">Transcription regulation</keyword>
<dbReference type="InterPro" id="IPR007627">
    <property type="entry name" value="RNA_pol_sigma70_r2"/>
</dbReference>
<dbReference type="PANTHER" id="PTHR43133">
    <property type="entry name" value="RNA POLYMERASE ECF-TYPE SIGMA FACTO"/>
    <property type="match status" value="1"/>
</dbReference>
<organism evidence="7">
    <name type="scientific">bioreactor metagenome</name>
    <dbReference type="NCBI Taxonomy" id="1076179"/>
    <lineage>
        <taxon>unclassified sequences</taxon>
        <taxon>metagenomes</taxon>
        <taxon>ecological metagenomes</taxon>
    </lineage>
</organism>
<name>A0A645H092_9ZZZZ</name>
<dbReference type="InterPro" id="IPR013324">
    <property type="entry name" value="RNA_pol_sigma_r3/r4-like"/>
</dbReference>
<dbReference type="NCBIfam" id="TIGR02937">
    <property type="entry name" value="sigma70-ECF"/>
    <property type="match status" value="1"/>
</dbReference>
<evidence type="ECO:0000259" key="5">
    <source>
        <dbReference type="Pfam" id="PF04542"/>
    </source>
</evidence>
<dbReference type="EMBL" id="VSSQ01083629">
    <property type="protein sequence ID" value="MPN31896.1"/>
    <property type="molecule type" value="Genomic_DNA"/>
</dbReference>
<dbReference type="InterPro" id="IPR013249">
    <property type="entry name" value="RNA_pol_sigma70_r4_t2"/>
</dbReference>
<keyword evidence="4" id="KW-0804">Transcription</keyword>
<dbReference type="InterPro" id="IPR014284">
    <property type="entry name" value="RNA_pol_sigma-70_dom"/>
</dbReference>
<dbReference type="Gene3D" id="1.10.10.10">
    <property type="entry name" value="Winged helix-like DNA-binding domain superfamily/Winged helix DNA-binding domain"/>
    <property type="match status" value="1"/>
</dbReference>
<evidence type="ECO:0000313" key="7">
    <source>
        <dbReference type="EMBL" id="MPN31896.1"/>
    </source>
</evidence>
<dbReference type="InterPro" id="IPR014327">
    <property type="entry name" value="RNA_pol_sigma70_bacteroid"/>
</dbReference>
<dbReference type="PRINTS" id="PR00038">
    <property type="entry name" value="HTHLUXR"/>
</dbReference>
<feature type="domain" description="RNA polymerase sigma factor 70 region 4 type 2" evidence="6">
    <location>
        <begin position="108"/>
        <end position="159"/>
    </location>
</feature>
<comment type="caution">
    <text evidence="7">The sequence shown here is derived from an EMBL/GenBank/DDBJ whole genome shotgun (WGS) entry which is preliminary data.</text>
</comment>
<protein>
    <submittedName>
        <fullName evidence="7">ECF RNA polymerase sigma factor SigL</fullName>
    </submittedName>
</protein>
<dbReference type="InterPro" id="IPR036388">
    <property type="entry name" value="WH-like_DNA-bd_sf"/>
</dbReference>
<evidence type="ECO:0000256" key="2">
    <source>
        <dbReference type="ARBA" id="ARBA00023015"/>
    </source>
</evidence>
<dbReference type="InterPro" id="IPR000792">
    <property type="entry name" value="Tscrpt_reg_LuxR_C"/>
</dbReference>
<proteinExistence type="inferred from homology"/>